<dbReference type="Pfam" id="PF08596">
    <property type="entry name" value="Lgl_C"/>
    <property type="match status" value="1"/>
</dbReference>
<dbReference type="VEuPathDB" id="FungiDB:SPBR_06516"/>
<dbReference type="InterPro" id="IPR013905">
    <property type="entry name" value="Lgl_C_dom"/>
</dbReference>
<evidence type="ECO:0000259" key="5">
    <source>
        <dbReference type="Pfam" id="PF08596"/>
    </source>
</evidence>
<keyword evidence="3" id="KW-0853">WD repeat</keyword>
<dbReference type="GO" id="GO:0005886">
    <property type="term" value="C:plasma membrane"/>
    <property type="evidence" value="ECO:0007669"/>
    <property type="project" value="TreeGrafter"/>
</dbReference>
<sequence>MASFIRGKQAGMQNDLSAGIVPGLFAPEEQIRYGVDSQISCIAYDPVQSLMAVGTTQSRFGPGTIYVYGRGRVNKVIRPKGGASLRQIQFSANRLVSLDAKSEIAMWNLDTGNRIGGSVSAGAAVCMVTDPMLDWAFLGLTNGDIIAYDLDRERLSPFRVQNLWRNRPGGVDPRVRGGGPGTDASAAMNLVTMQLHPRDAGQLLIGYSTGAVLYSFKQNEAIKYFEYVVPPGAPGGNGETPQVQRKPRLTQAVWHPTGTFVLTAHDDGSLVFWDPRDGRVVMARSLYDVSVDQPVARPPGARAIDPFVQIAWCCKKNPDDTALLIAGGLAIDEPEKGLTFLELGPTPVYATSSWQILSDHFKGKRQQLLQIPQGTEVTGFCLAPRQSPHFGGASDPIAVFALLNSGEMLTLSFPSGYPISPTNQLHPSLSFVSPFVGTFAVSTMARERWLGLTESRNLGERLLRGGAEAPKPRRRYERRDIIQTAHADGTVRLWDAGHADEIENQAQLQVDVARAVDRDHDVDVSALSLAAGTGEFAVGTRQGEVVLFRWGTNKFYGRGGGDDSQPLNSNPGGFTDISSRTEENLQDGLQPWVRYEMMQGPITALKVADVGFVAAGSENGFLSIVDLRGPAVIFHGSMADFAKSEKRSSFLSKHSSTSSSSSGKDFPTVIEFAVLSLEGKSYSSLVCLVGTNQGKVITFELLPSGASYTAKIAGIAEHKDRVVAICPIVSETGAPASATGASVAGLRSGQHVNGTLVVATQKEARIFKPVAAKGASKSFDDAFCYSASVAHYEQHGYALVGVFGDGTLRTFSLPGLKEISKAPLRGFEPSRHTDAVVTPSGDVYGWSGPSELVIVSAFGRSAGPANPQEGNMGDTLVNPELAVPPRPTISNLQWISGTQYVSPTDLDLLVGGPGRPPSKRMLAAAAEEERLARYGGAGAGGAYGSTAGLQRGVASQEGWGQYLTRQLNQRTEKLNFMSDSLDNLQEQSQGWADDVNKFVSRQKRGLVLGVVKSKFM</sequence>
<name>A0A0C2IQ81_9PEZI</name>
<dbReference type="CDD" id="cd15873">
    <property type="entry name" value="R-SNARE_STXBP5_6"/>
    <property type="match status" value="1"/>
</dbReference>
<feature type="repeat" description="WD" evidence="3">
    <location>
        <begin position="254"/>
        <end position="283"/>
    </location>
</feature>
<evidence type="ECO:0000256" key="1">
    <source>
        <dbReference type="ARBA" id="ARBA00008070"/>
    </source>
</evidence>
<evidence type="ECO:0000313" key="6">
    <source>
        <dbReference type="EMBL" id="KIH89080.1"/>
    </source>
</evidence>
<dbReference type="InterPro" id="IPR001680">
    <property type="entry name" value="WD40_rpt"/>
</dbReference>
<dbReference type="GeneID" id="63679693"/>
<protein>
    <submittedName>
        <fullName evidence="6">Snare-dependent exocytosis protein</fullName>
    </submittedName>
</protein>
<evidence type="ECO:0000256" key="2">
    <source>
        <dbReference type="ARBA" id="ARBA00022483"/>
    </source>
</evidence>
<dbReference type="PANTHER" id="PTHR10241">
    <property type="entry name" value="LETHAL 2 GIANT LARVAE PROTEIN"/>
    <property type="match status" value="1"/>
</dbReference>
<proteinExistence type="inferred from homology"/>
<dbReference type="OrthoDB" id="19944at2759"/>
<dbReference type="RefSeq" id="XP_040617090.1">
    <property type="nucleotide sequence ID" value="XM_040764772.1"/>
</dbReference>
<dbReference type="Pfam" id="PF00400">
    <property type="entry name" value="WD40"/>
    <property type="match status" value="1"/>
</dbReference>
<reference evidence="6 7" key="1">
    <citation type="journal article" date="2014" name="BMC Genomics">
        <title>Comparative genomics of the major fungal agents of human and animal Sporotrichosis: Sporothrix schenckii and Sporothrix brasiliensis.</title>
        <authorList>
            <person name="Teixeira M.M."/>
            <person name="de Almeida L.G."/>
            <person name="Kubitschek-Barreira P."/>
            <person name="Alves F.L."/>
            <person name="Kioshima E.S."/>
            <person name="Abadio A.K."/>
            <person name="Fernandes L."/>
            <person name="Derengowski L.S."/>
            <person name="Ferreira K.S."/>
            <person name="Souza R.C."/>
            <person name="Ruiz J.C."/>
            <person name="de Andrade N.C."/>
            <person name="Paes H.C."/>
            <person name="Nicola A.M."/>
            <person name="Albuquerque P."/>
            <person name="Gerber A.L."/>
            <person name="Martins V.P."/>
            <person name="Peconick L.D."/>
            <person name="Neto A.V."/>
            <person name="Chaucanez C.B."/>
            <person name="Silva P.A."/>
            <person name="Cunha O.L."/>
            <person name="de Oliveira F.F."/>
            <person name="dos Santos T.C."/>
            <person name="Barros A.L."/>
            <person name="Soares M.A."/>
            <person name="de Oliveira L.M."/>
            <person name="Marini M.M."/>
            <person name="Villalobos-Duno H."/>
            <person name="Cunha M.M."/>
            <person name="de Hoog S."/>
            <person name="da Silveira J.F."/>
            <person name="Henrissat B."/>
            <person name="Nino-Vega G.A."/>
            <person name="Cisalpino P.S."/>
            <person name="Mora-Montes H.M."/>
            <person name="Almeida S.R."/>
            <person name="Stajich J.E."/>
            <person name="Lopes-Bezerra L.M."/>
            <person name="Vasconcelos A.T."/>
            <person name="Felipe M.S."/>
        </authorList>
    </citation>
    <scope>NUCLEOTIDE SEQUENCE [LARGE SCALE GENOMIC DNA]</scope>
    <source>
        <strain evidence="6 7">5110</strain>
    </source>
</reference>
<dbReference type="GO" id="GO:0006893">
    <property type="term" value="P:Golgi to plasma membrane transport"/>
    <property type="evidence" value="ECO:0007669"/>
    <property type="project" value="TreeGrafter"/>
</dbReference>
<dbReference type="Proteomes" id="UP000031575">
    <property type="component" value="Unassembled WGS sequence"/>
</dbReference>
<dbReference type="SUPFAM" id="SSF50978">
    <property type="entry name" value="WD40 repeat-like"/>
    <property type="match status" value="1"/>
</dbReference>
<organism evidence="6 7">
    <name type="scientific">Sporothrix brasiliensis 5110</name>
    <dbReference type="NCBI Taxonomy" id="1398154"/>
    <lineage>
        <taxon>Eukaryota</taxon>
        <taxon>Fungi</taxon>
        <taxon>Dikarya</taxon>
        <taxon>Ascomycota</taxon>
        <taxon>Pezizomycotina</taxon>
        <taxon>Sordariomycetes</taxon>
        <taxon>Sordariomycetidae</taxon>
        <taxon>Ophiostomatales</taxon>
        <taxon>Ophiostomataceae</taxon>
        <taxon>Sporothrix</taxon>
    </lineage>
</organism>
<dbReference type="GO" id="GO:0045159">
    <property type="term" value="F:myosin II binding"/>
    <property type="evidence" value="ECO:0007669"/>
    <property type="project" value="TreeGrafter"/>
</dbReference>
<evidence type="ECO:0000256" key="4">
    <source>
        <dbReference type="SAM" id="MobiDB-lite"/>
    </source>
</evidence>
<gene>
    <name evidence="6" type="ORF">SPBR_06516</name>
</gene>
<feature type="domain" description="Lethal giant larvae (Lgl)-like C-terminal" evidence="5">
    <location>
        <begin position="522"/>
        <end position="919"/>
    </location>
</feature>
<dbReference type="GO" id="GO:0019905">
    <property type="term" value="F:syntaxin binding"/>
    <property type="evidence" value="ECO:0007669"/>
    <property type="project" value="TreeGrafter"/>
</dbReference>
<evidence type="ECO:0000313" key="7">
    <source>
        <dbReference type="Proteomes" id="UP000031575"/>
    </source>
</evidence>
<feature type="compositionally biased region" description="Polar residues" evidence="4">
    <location>
        <begin position="565"/>
        <end position="578"/>
    </location>
</feature>
<dbReference type="GO" id="GO:0005096">
    <property type="term" value="F:GTPase activator activity"/>
    <property type="evidence" value="ECO:0007669"/>
    <property type="project" value="TreeGrafter"/>
</dbReference>
<dbReference type="GO" id="GO:0006887">
    <property type="term" value="P:exocytosis"/>
    <property type="evidence" value="ECO:0007669"/>
    <property type="project" value="UniProtKB-KW"/>
</dbReference>
<dbReference type="EMBL" id="AWTV01000009">
    <property type="protein sequence ID" value="KIH89080.1"/>
    <property type="molecule type" value="Genomic_DNA"/>
</dbReference>
<accession>A0A0C2IQ81</accession>
<dbReference type="InterPro" id="IPR036322">
    <property type="entry name" value="WD40_repeat_dom_sf"/>
</dbReference>
<comment type="caution">
    <text evidence="6">The sequence shown here is derived from an EMBL/GenBank/DDBJ whole genome shotgun (WGS) entry which is preliminary data.</text>
</comment>
<dbReference type="Gene3D" id="2.130.10.10">
    <property type="entry name" value="YVTN repeat-like/Quinoprotein amine dehydrogenase"/>
    <property type="match status" value="2"/>
</dbReference>
<dbReference type="InterPro" id="IPR015943">
    <property type="entry name" value="WD40/YVTN_repeat-like_dom_sf"/>
</dbReference>
<dbReference type="GO" id="GO:0005737">
    <property type="term" value="C:cytoplasm"/>
    <property type="evidence" value="ECO:0007669"/>
    <property type="project" value="TreeGrafter"/>
</dbReference>
<dbReference type="HOGENOM" id="CLU_006030_0_0_1"/>
<dbReference type="SMART" id="SM00320">
    <property type="entry name" value="WD40"/>
    <property type="match status" value="2"/>
</dbReference>
<dbReference type="PROSITE" id="PS50082">
    <property type="entry name" value="WD_REPEATS_2"/>
    <property type="match status" value="1"/>
</dbReference>
<dbReference type="PANTHER" id="PTHR10241:SF25">
    <property type="entry name" value="TOMOSYN, ISOFORM C"/>
    <property type="match status" value="1"/>
</dbReference>
<comment type="similarity">
    <text evidence="1">Belongs to the WD repeat L(2)GL family.</text>
</comment>
<dbReference type="AlphaFoldDB" id="A0A0C2IQ81"/>
<feature type="region of interest" description="Disordered" evidence="4">
    <location>
        <begin position="559"/>
        <end position="579"/>
    </location>
</feature>
<keyword evidence="7" id="KW-1185">Reference proteome</keyword>
<keyword evidence="2" id="KW-0268">Exocytosis</keyword>
<evidence type="ECO:0000256" key="3">
    <source>
        <dbReference type="PROSITE-ProRule" id="PRU00221"/>
    </source>
</evidence>